<protein>
    <submittedName>
        <fullName evidence="1">Uncharacterized protein</fullName>
    </submittedName>
</protein>
<evidence type="ECO:0000313" key="2">
    <source>
        <dbReference type="Proteomes" id="UP001190700"/>
    </source>
</evidence>
<gene>
    <name evidence="1" type="ORF">CYMTET_25417</name>
</gene>
<dbReference type="EMBL" id="LGRX02013572">
    <property type="protein sequence ID" value="KAK3265941.1"/>
    <property type="molecule type" value="Genomic_DNA"/>
</dbReference>
<comment type="caution">
    <text evidence="1">The sequence shown here is derived from an EMBL/GenBank/DDBJ whole genome shotgun (WGS) entry which is preliminary data.</text>
</comment>
<name>A0AAE0FVE7_9CHLO</name>
<keyword evidence="2" id="KW-1185">Reference proteome</keyword>
<evidence type="ECO:0000313" key="1">
    <source>
        <dbReference type="EMBL" id="KAK3265941.1"/>
    </source>
</evidence>
<reference evidence="1 2" key="1">
    <citation type="journal article" date="2015" name="Genome Biol. Evol.">
        <title>Comparative Genomics of a Bacterivorous Green Alga Reveals Evolutionary Causalities and Consequences of Phago-Mixotrophic Mode of Nutrition.</title>
        <authorList>
            <person name="Burns J.A."/>
            <person name="Paasch A."/>
            <person name="Narechania A."/>
            <person name="Kim E."/>
        </authorList>
    </citation>
    <scope>NUCLEOTIDE SEQUENCE [LARGE SCALE GENOMIC DNA]</scope>
    <source>
        <strain evidence="1 2">PLY_AMNH</strain>
    </source>
</reference>
<organism evidence="1 2">
    <name type="scientific">Cymbomonas tetramitiformis</name>
    <dbReference type="NCBI Taxonomy" id="36881"/>
    <lineage>
        <taxon>Eukaryota</taxon>
        <taxon>Viridiplantae</taxon>
        <taxon>Chlorophyta</taxon>
        <taxon>Pyramimonadophyceae</taxon>
        <taxon>Pyramimonadales</taxon>
        <taxon>Pyramimonadaceae</taxon>
        <taxon>Cymbomonas</taxon>
    </lineage>
</organism>
<dbReference type="InterPro" id="IPR010765">
    <property type="entry name" value="DUF1350"/>
</dbReference>
<dbReference type="AlphaFoldDB" id="A0AAE0FVE7"/>
<accession>A0AAE0FVE7</accession>
<sequence>MNDENPRKRGGMVLKGEKVVMMMGGGGGVCGDDGGKGGLLDGCDQHLESALGFLLMLMTARWGFEATVVATPFKSSLDLMRIADEAQFKYDACTRVLGREIEGLPLYGVGHSLGALIHLIIGSRYATNRTGKARGMDNMLVIYGT</sequence>
<dbReference type="Proteomes" id="UP001190700">
    <property type="component" value="Unassembled WGS sequence"/>
</dbReference>
<proteinExistence type="predicted"/>
<dbReference type="Pfam" id="PF07082">
    <property type="entry name" value="DUF1350"/>
    <property type="match status" value="1"/>
</dbReference>
<dbReference type="PANTHER" id="PTHR34127:SF1">
    <property type="entry name" value="OS04G0405600 PROTEIN"/>
    <property type="match status" value="1"/>
</dbReference>
<dbReference type="PANTHER" id="PTHR34127">
    <property type="entry name" value="OS04G0405600 PROTEIN"/>
    <property type="match status" value="1"/>
</dbReference>